<dbReference type="EMBL" id="JAAOAO010000612">
    <property type="protein sequence ID" value="KAF5534996.1"/>
    <property type="molecule type" value="Genomic_DNA"/>
</dbReference>
<organism evidence="1 2">
    <name type="scientific">Fusarium napiforme</name>
    <dbReference type="NCBI Taxonomy" id="42672"/>
    <lineage>
        <taxon>Eukaryota</taxon>
        <taxon>Fungi</taxon>
        <taxon>Dikarya</taxon>
        <taxon>Ascomycota</taxon>
        <taxon>Pezizomycotina</taxon>
        <taxon>Sordariomycetes</taxon>
        <taxon>Hypocreomycetidae</taxon>
        <taxon>Hypocreales</taxon>
        <taxon>Nectriaceae</taxon>
        <taxon>Fusarium</taxon>
        <taxon>Fusarium fujikuroi species complex</taxon>
    </lineage>
</organism>
<sequence length="215" mass="23129">MENTAKKPWILAISLSHKPFLDEIFEPLVAEIRPKADFLRAEDGEQAERLLSREPTPAAVLITDEGLTEDQNNHVWLAVLRYVRGGGTAVVMGSFSSFVLPLNIEPFFAQAGLGWSAASYTGETFVLNDEAVGRGLAAKMVPEYSTKALFLNNVAFENAWYVTDEESNVLSSTNARAGESAVALASVGDGKLGYIGDVNAEHGSNDAVLAMCGLF</sequence>
<keyword evidence="2" id="KW-1185">Reference proteome</keyword>
<comment type="caution">
    <text evidence="1">The sequence shown here is derived from an EMBL/GenBank/DDBJ whole genome shotgun (WGS) entry which is preliminary data.</text>
</comment>
<protein>
    <submittedName>
        <fullName evidence="1">Triacylglycerol lipase</fullName>
    </submittedName>
</protein>
<dbReference type="Proteomes" id="UP000574317">
    <property type="component" value="Unassembled WGS sequence"/>
</dbReference>
<dbReference type="AlphaFoldDB" id="A0A8H5MLZ3"/>
<proteinExistence type="predicted"/>
<name>A0A8H5MLZ3_9HYPO</name>
<evidence type="ECO:0000313" key="2">
    <source>
        <dbReference type="Proteomes" id="UP000574317"/>
    </source>
</evidence>
<reference evidence="1 2" key="1">
    <citation type="submission" date="2020-05" db="EMBL/GenBank/DDBJ databases">
        <title>Identification and distribution of gene clusters putatively required for synthesis of sphingolipid metabolism inhibitors in phylogenetically diverse species of the filamentous fungus Fusarium.</title>
        <authorList>
            <person name="Kim H.-S."/>
            <person name="Busman M."/>
            <person name="Brown D.W."/>
            <person name="Divon H."/>
            <person name="Uhlig S."/>
            <person name="Proctor R.H."/>
        </authorList>
    </citation>
    <scope>NUCLEOTIDE SEQUENCE [LARGE SCALE GENOMIC DNA]</scope>
    <source>
        <strain evidence="1 2">NRRL 25196</strain>
    </source>
</reference>
<accession>A0A8H5MLZ3</accession>
<evidence type="ECO:0000313" key="1">
    <source>
        <dbReference type="EMBL" id="KAF5534996.1"/>
    </source>
</evidence>
<gene>
    <name evidence="1" type="ORF">FNAPI_12215</name>
</gene>